<dbReference type="InterPro" id="IPR028096">
    <property type="entry name" value="EfeO_Cupredoxin"/>
</dbReference>
<evidence type="ECO:0000313" key="3">
    <source>
        <dbReference type="EMBL" id="UPM56230.1"/>
    </source>
</evidence>
<sequence length="146" mass="16569">MQFIFIKKKWLLICFLLVVIGLSGWYYLTPNSVQTAVEQQHVKTIDIDMITAEFSTKLDDGTEIEAYRWDPGTIVIEKNQKVNLKIHGINGKEHSFHIEGTNITGVVVKGKTTEVPLFFKKEGTYRLICDTHSHDGAPMIGYIVVD</sequence>
<dbReference type="InterPro" id="IPR008972">
    <property type="entry name" value="Cupredoxin"/>
</dbReference>
<gene>
    <name evidence="3" type="ORF">MY490_10510</name>
</gene>
<feature type="domain" description="EfeO-type cupredoxin-like" evidence="2">
    <location>
        <begin position="65"/>
        <end position="134"/>
    </location>
</feature>
<organism evidence="3 4">
    <name type="scientific">Gottfriedia acidiceleris</name>
    <dbReference type="NCBI Taxonomy" id="371036"/>
    <lineage>
        <taxon>Bacteria</taxon>
        <taxon>Bacillati</taxon>
        <taxon>Bacillota</taxon>
        <taxon>Bacilli</taxon>
        <taxon>Bacillales</taxon>
        <taxon>Bacillaceae</taxon>
        <taxon>Gottfriedia</taxon>
    </lineage>
</organism>
<dbReference type="Pfam" id="PF13473">
    <property type="entry name" value="Cupredoxin_1"/>
    <property type="match status" value="1"/>
</dbReference>
<keyword evidence="1" id="KW-0812">Transmembrane</keyword>
<keyword evidence="1" id="KW-1133">Transmembrane helix</keyword>
<evidence type="ECO:0000256" key="1">
    <source>
        <dbReference type="SAM" id="Phobius"/>
    </source>
</evidence>
<dbReference type="EMBL" id="CP096034">
    <property type="protein sequence ID" value="UPM56230.1"/>
    <property type="molecule type" value="Genomic_DNA"/>
</dbReference>
<protein>
    <submittedName>
        <fullName evidence="3">Cupredoxin domain-containing protein</fullName>
    </submittedName>
</protein>
<feature type="transmembrane region" description="Helical" evidence="1">
    <location>
        <begin position="10"/>
        <end position="28"/>
    </location>
</feature>
<dbReference type="SUPFAM" id="SSF49503">
    <property type="entry name" value="Cupredoxins"/>
    <property type="match status" value="1"/>
</dbReference>
<name>A0ABY4JT13_9BACI</name>
<keyword evidence="4" id="KW-1185">Reference proteome</keyword>
<dbReference type="Gene3D" id="2.60.40.420">
    <property type="entry name" value="Cupredoxins - blue copper proteins"/>
    <property type="match status" value="1"/>
</dbReference>
<evidence type="ECO:0000313" key="4">
    <source>
        <dbReference type="Proteomes" id="UP000830639"/>
    </source>
</evidence>
<evidence type="ECO:0000259" key="2">
    <source>
        <dbReference type="Pfam" id="PF13473"/>
    </source>
</evidence>
<proteinExistence type="predicted"/>
<accession>A0ABY4JT13</accession>
<dbReference type="RefSeq" id="WP_248269141.1">
    <property type="nucleotide sequence ID" value="NZ_CP096034.1"/>
</dbReference>
<keyword evidence="1" id="KW-0472">Membrane</keyword>
<dbReference type="Proteomes" id="UP000830639">
    <property type="component" value="Chromosome"/>
</dbReference>
<reference evidence="3 4" key="1">
    <citation type="submission" date="2022-04" db="EMBL/GenBank/DDBJ databases">
        <title>Mechanism of arsenic methylation and mitigation arsenic toxicity by Bacillus sp. LH14 from an Arsenic-Contaminated Paddy Soil.</title>
        <authorList>
            <person name="Wang D."/>
        </authorList>
    </citation>
    <scope>NUCLEOTIDE SEQUENCE [LARGE SCALE GENOMIC DNA]</scope>
    <source>
        <strain evidence="3 4">LH14</strain>
    </source>
</reference>